<dbReference type="GeneID" id="98127897"/>
<gene>
    <name evidence="1" type="ORF">VTJ83DRAFT_6531</name>
</gene>
<comment type="caution">
    <text evidence="1">The sequence shown here is derived from an EMBL/GenBank/DDBJ whole genome shotgun (WGS) entry which is preliminary data.</text>
</comment>
<accession>A0ABR4D6H1</accession>
<name>A0ABR4D6H1_9PEZI</name>
<dbReference type="Proteomes" id="UP001600064">
    <property type="component" value="Unassembled WGS sequence"/>
</dbReference>
<proteinExistence type="predicted"/>
<dbReference type="RefSeq" id="XP_070864158.1">
    <property type="nucleotide sequence ID" value="XM_071013253.1"/>
</dbReference>
<keyword evidence="2" id="KW-1185">Reference proteome</keyword>
<organism evidence="1 2">
    <name type="scientific">Remersonia thermophila</name>
    <dbReference type="NCBI Taxonomy" id="72144"/>
    <lineage>
        <taxon>Eukaryota</taxon>
        <taxon>Fungi</taxon>
        <taxon>Dikarya</taxon>
        <taxon>Ascomycota</taxon>
        <taxon>Pezizomycotina</taxon>
        <taxon>Sordariomycetes</taxon>
        <taxon>Sordariomycetidae</taxon>
        <taxon>Sordariales</taxon>
        <taxon>Sordariales incertae sedis</taxon>
        <taxon>Remersonia</taxon>
    </lineage>
</organism>
<reference evidence="1 2" key="1">
    <citation type="journal article" date="2024" name="Commun. Biol.">
        <title>Comparative genomic analysis of thermophilic fungi reveals convergent evolutionary adaptations and gene losses.</title>
        <authorList>
            <person name="Steindorff A.S."/>
            <person name="Aguilar-Pontes M.V."/>
            <person name="Robinson A.J."/>
            <person name="Andreopoulos B."/>
            <person name="LaButti K."/>
            <person name="Kuo A."/>
            <person name="Mondo S."/>
            <person name="Riley R."/>
            <person name="Otillar R."/>
            <person name="Haridas S."/>
            <person name="Lipzen A."/>
            <person name="Grimwood J."/>
            <person name="Schmutz J."/>
            <person name="Clum A."/>
            <person name="Reid I.D."/>
            <person name="Moisan M.C."/>
            <person name="Butler G."/>
            <person name="Nguyen T.T.M."/>
            <person name="Dewar K."/>
            <person name="Conant G."/>
            <person name="Drula E."/>
            <person name="Henrissat B."/>
            <person name="Hansel C."/>
            <person name="Singer S."/>
            <person name="Hutchinson M.I."/>
            <person name="de Vries R.P."/>
            <person name="Natvig D.O."/>
            <person name="Powell A.J."/>
            <person name="Tsang A."/>
            <person name="Grigoriev I.V."/>
        </authorList>
    </citation>
    <scope>NUCLEOTIDE SEQUENCE [LARGE SCALE GENOMIC DNA]</scope>
    <source>
        <strain evidence="1 2">ATCC 22073</strain>
    </source>
</reference>
<evidence type="ECO:0000313" key="1">
    <source>
        <dbReference type="EMBL" id="KAL2265431.1"/>
    </source>
</evidence>
<protein>
    <submittedName>
        <fullName evidence="1">Uncharacterized protein</fullName>
    </submittedName>
</protein>
<sequence length="150" mass="17538">MASPAAPATKASTELIHAYRHLLRSALRAVQFSKPSRYTVVDRLREGFRDPKGTLDPERVRRTVWFFNAAAQARGLEHKIMKTLCRVGWEQTHERRRLGYKLKMRLEKDRSEMEARGKKGKEPDIISDHRYEHYNRTIAMLNDSMGLCLR</sequence>
<evidence type="ECO:0000313" key="2">
    <source>
        <dbReference type="Proteomes" id="UP001600064"/>
    </source>
</evidence>
<dbReference type="EMBL" id="JAZGUE010000006">
    <property type="protein sequence ID" value="KAL2265431.1"/>
    <property type="molecule type" value="Genomic_DNA"/>
</dbReference>